<reference evidence="2 3" key="1">
    <citation type="journal article" date="2018" name="Mol. Genet. Genomics">
        <title>The red deer Cervus elaphus genome CerEla1.0: sequencing, annotating, genes, and chromosomes.</title>
        <authorList>
            <person name="Bana N.A."/>
            <person name="Nyiri A."/>
            <person name="Nagy J."/>
            <person name="Frank K."/>
            <person name="Nagy T."/>
            <person name="Steger V."/>
            <person name="Schiller M."/>
            <person name="Lakatos P."/>
            <person name="Sugar L."/>
            <person name="Horn P."/>
            <person name="Barta E."/>
            <person name="Orosz L."/>
        </authorList>
    </citation>
    <scope>NUCLEOTIDE SEQUENCE [LARGE SCALE GENOMIC DNA]</scope>
    <source>
        <strain evidence="2">Hungarian</strain>
    </source>
</reference>
<dbReference type="PROSITE" id="PS50106">
    <property type="entry name" value="PDZ"/>
    <property type="match status" value="1"/>
</dbReference>
<feature type="domain" description="PDZ" evidence="1">
    <location>
        <begin position="7"/>
        <end position="88"/>
    </location>
</feature>
<name>A0A212C4Y7_CEREH</name>
<dbReference type="Pfam" id="PF00595">
    <property type="entry name" value="PDZ"/>
    <property type="match status" value="1"/>
</dbReference>
<dbReference type="GO" id="GO:0023051">
    <property type="term" value="P:regulation of signaling"/>
    <property type="evidence" value="ECO:0007669"/>
    <property type="project" value="InterPro"/>
</dbReference>
<dbReference type="InterPro" id="IPR001478">
    <property type="entry name" value="PDZ"/>
</dbReference>
<evidence type="ECO:0000259" key="1">
    <source>
        <dbReference type="PROSITE" id="PS50106"/>
    </source>
</evidence>
<dbReference type="AlphaFoldDB" id="A0A212C4Y7"/>
<dbReference type="Proteomes" id="UP000242450">
    <property type="component" value="Chromosome 30"/>
</dbReference>
<feature type="non-terminal residue" evidence="2">
    <location>
        <position position="1"/>
    </location>
</feature>
<organism evidence="2 3">
    <name type="scientific">Cervus elaphus hippelaphus</name>
    <name type="common">European red deer</name>
    <dbReference type="NCBI Taxonomy" id="46360"/>
    <lineage>
        <taxon>Eukaryota</taxon>
        <taxon>Metazoa</taxon>
        <taxon>Chordata</taxon>
        <taxon>Craniata</taxon>
        <taxon>Vertebrata</taxon>
        <taxon>Euteleostomi</taxon>
        <taxon>Mammalia</taxon>
        <taxon>Eutheria</taxon>
        <taxon>Laurasiatheria</taxon>
        <taxon>Artiodactyla</taxon>
        <taxon>Ruminantia</taxon>
        <taxon>Pecora</taxon>
        <taxon>Cervidae</taxon>
        <taxon>Cervinae</taxon>
        <taxon>Cervus</taxon>
    </lineage>
</organism>
<dbReference type="PANTHER" id="PTHR46767">
    <property type="entry name" value="LIM DOMAIN ONLY PROTEIN 7"/>
    <property type="match status" value="1"/>
</dbReference>
<proteinExistence type="predicted"/>
<dbReference type="InterPro" id="IPR029978">
    <property type="entry name" value="LMO-7"/>
</dbReference>
<evidence type="ECO:0000313" key="3">
    <source>
        <dbReference type="Proteomes" id="UP000242450"/>
    </source>
</evidence>
<dbReference type="GO" id="GO:0030155">
    <property type="term" value="P:regulation of cell adhesion"/>
    <property type="evidence" value="ECO:0007669"/>
    <property type="project" value="InterPro"/>
</dbReference>
<evidence type="ECO:0000313" key="2">
    <source>
        <dbReference type="EMBL" id="OWK00944.1"/>
    </source>
</evidence>
<dbReference type="OrthoDB" id="15627at2759"/>
<dbReference type="SUPFAM" id="SSF50156">
    <property type="entry name" value="PDZ domain-like"/>
    <property type="match status" value="1"/>
</dbReference>
<comment type="caution">
    <text evidence="2">The sequence shown here is derived from an EMBL/GenBank/DDBJ whole genome shotgun (WGS) entry which is preliminary data.</text>
</comment>
<dbReference type="EMBL" id="MKHE01000030">
    <property type="protein sequence ID" value="OWK00944.1"/>
    <property type="molecule type" value="Genomic_DNA"/>
</dbReference>
<keyword evidence="3" id="KW-1185">Reference proteome</keyword>
<sequence length="195" mass="22231">DQFSDMRISINQTPGSSLDFGFTVKWAFSRIFVASVEAGSPAEFSQLQVDDEIIAINNTRFSYKDTKEWEETMAKAQETGSLVMDIRRYGKSGSPETKWIDATSGIYSSEKASNLSVTTDFSESLQSSNTESKEINGIRDESNTFESKVPTISAPSRWAWDPEEERKRQERWQKEQDRLLQVEQSRGDPQELHLL</sequence>
<dbReference type="PANTHER" id="PTHR46767:SF1">
    <property type="entry name" value="LIM DOMAIN ONLY PROTEIN 7"/>
    <property type="match status" value="1"/>
</dbReference>
<accession>A0A212C4Y7</accession>
<dbReference type="InterPro" id="IPR036034">
    <property type="entry name" value="PDZ_sf"/>
</dbReference>
<dbReference type="Gene3D" id="2.30.42.10">
    <property type="match status" value="1"/>
</dbReference>
<dbReference type="SMART" id="SM00228">
    <property type="entry name" value="PDZ"/>
    <property type="match status" value="1"/>
</dbReference>
<gene>
    <name evidence="2" type="ORF">Celaphus_00016695</name>
</gene>
<protein>
    <recommendedName>
        <fullName evidence="1">PDZ domain-containing protein</fullName>
    </recommendedName>
</protein>